<reference evidence="4 5" key="1">
    <citation type="submission" date="2021-07" db="EMBL/GenBank/DDBJ databases">
        <title>Whole Genome Sequence of Nocardia Iowensis.</title>
        <authorList>
            <person name="Lamm A."/>
            <person name="Collins-Fairclough A.M."/>
            <person name="Bunk B."/>
            <person name="Sproer C."/>
        </authorList>
    </citation>
    <scope>NUCLEOTIDE SEQUENCE [LARGE SCALE GENOMIC DNA]</scope>
    <source>
        <strain evidence="4 5">NRRL 5646</strain>
    </source>
</reference>
<evidence type="ECO:0000259" key="3">
    <source>
        <dbReference type="Pfam" id="PF20182"/>
    </source>
</evidence>
<keyword evidence="2" id="KW-0472">Membrane</keyword>
<organism evidence="4 5">
    <name type="scientific">Nocardia iowensis</name>
    <dbReference type="NCBI Taxonomy" id="204891"/>
    <lineage>
        <taxon>Bacteria</taxon>
        <taxon>Bacillati</taxon>
        <taxon>Actinomycetota</taxon>
        <taxon>Actinomycetes</taxon>
        <taxon>Mycobacteriales</taxon>
        <taxon>Nocardiaceae</taxon>
        <taxon>Nocardia</taxon>
    </lineage>
</organism>
<feature type="transmembrane region" description="Helical" evidence="2">
    <location>
        <begin position="97"/>
        <end position="113"/>
    </location>
</feature>
<dbReference type="EMBL" id="CP078145">
    <property type="protein sequence ID" value="QXN92433.1"/>
    <property type="molecule type" value="Genomic_DNA"/>
</dbReference>
<feature type="transmembrane region" description="Helical" evidence="2">
    <location>
        <begin position="39"/>
        <end position="59"/>
    </location>
</feature>
<dbReference type="Proteomes" id="UP000694257">
    <property type="component" value="Chromosome"/>
</dbReference>
<dbReference type="InterPro" id="IPR046675">
    <property type="entry name" value="DUF6545"/>
</dbReference>
<feature type="transmembrane region" description="Helical" evidence="2">
    <location>
        <begin position="157"/>
        <end position="179"/>
    </location>
</feature>
<evidence type="ECO:0000256" key="2">
    <source>
        <dbReference type="SAM" id="Phobius"/>
    </source>
</evidence>
<accession>A0ABX8RS21</accession>
<dbReference type="Pfam" id="PF20182">
    <property type="entry name" value="DUF6545"/>
    <property type="match status" value="1"/>
</dbReference>
<feature type="transmembrane region" description="Helical" evidence="2">
    <location>
        <begin position="65"/>
        <end position="85"/>
    </location>
</feature>
<sequence length="353" mass="38187">MSAIPSWTVLPVIALALAIVVGRWILVDDTAADRAINRALTWYVGALALYGAAAAIGWAEAAQRLYLGCSALACASLYGFTWLLNGGAAEAAPRRQRRYDSVAAVTALAVLVGPMELVTAVWVAWGLPVLVSGLLITRACVRELRTAGATTHEKVAYSALLIVALHWVLSAIIMTVRAICGTTPQNSGIPWIVLSTASFVLLAALIAVPLVIAIMVRTGWDRNGRACRRLQPLWKDLTAAVPEVVLRYERTDGRASASRLYRMTVEIGDALMHLRQFAPDDGSTRTDTIHAYAQRIAEAAELKRLGTPPSRTHHTRSTIRPPADDRSTELRNLLALSREWPRARAAAAMGKTV</sequence>
<feature type="transmembrane region" description="Helical" evidence="2">
    <location>
        <begin position="191"/>
        <end position="216"/>
    </location>
</feature>
<keyword evidence="2" id="KW-0812">Transmembrane</keyword>
<protein>
    <recommendedName>
        <fullName evidence="3">DUF6545 domain-containing protein</fullName>
    </recommendedName>
</protein>
<dbReference type="NCBIfam" id="NF042915">
    <property type="entry name" value="MAB_1171c_fam"/>
    <property type="match status" value="1"/>
</dbReference>
<name>A0ABX8RS21_NOCIO</name>
<gene>
    <name evidence="4" type="ORF">KV110_04590</name>
</gene>
<evidence type="ECO:0000256" key="1">
    <source>
        <dbReference type="SAM" id="MobiDB-lite"/>
    </source>
</evidence>
<feature type="domain" description="DUF6545" evidence="3">
    <location>
        <begin position="220"/>
        <end position="341"/>
    </location>
</feature>
<feature type="region of interest" description="Disordered" evidence="1">
    <location>
        <begin position="305"/>
        <end position="327"/>
    </location>
</feature>
<evidence type="ECO:0000313" key="5">
    <source>
        <dbReference type="Proteomes" id="UP000694257"/>
    </source>
</evidence>
<dbReference type="RefSeq" id="WP_218473713.1">
    <property type="nucleotide sequence ID" value="NZ_BAABJN010000005.1"/>
</dbReference>
<feature type="transmembrane region" description="Helical" evidence="2">
    <location>
        <begin position="119"/>
        <end position="136"/>
    </location>
</feature>
<dbReference type="InterPro" id="IPR050039">
    <property type="entry name" value="MAB_1171c-like"/>
</dbReference>
<keyword evidence="2" id="KW-1133">Transmembrane helix</keyword>
<keyword evidence="5" id="KW-1185">Reference proteome</keyword>
<evidence type="ECO:0000313" key="4">
    <source>
        <dbReference type="EMBL" id="QXN92433.1"/>
    </source>
</evidence>
<feature type="transmembrane region" description="Helical" evidence="2">
    <location>
        <begin position="6"/>
        <end position="27"/>
    </location>
</feature>
<proteinExistence type="predicted"/>